<dbReference type="EMBL" id="WISZ01000116">
    <property type="protein sequence ID" value="MQX09541.1"/>
    <property type="molecule type" value="Genomic_DNA"/>
</dbReference>
<dbReference type="Gene3D" id="6.10.250.730">
    <property type="match status" value="1"/>
</dbReference>
<protein>
    <submittedName>
        <fullName evidence="1">DUF982 domain-containing protein</fullName>
    </submittedName>
</protein>
<evidence type="ECO:0000313" key="1">
    <source>
        <dbReference type="EMBL" id="MQX09541.1"/>
    </source>
</evidence>
<name>A0A844AB29_RHIFR</name>
<dbReference type="Proteomes" id="UP000466694">
    <property type="component" value="Unassembled WGS sequence"/>
</dbReference>
<sequence length="107" mass="12293">MFSPVPVRLRLSITGERVGAISWEALECLRDQWPVGARGRTYRAAYRVCRDVLEGWRPPHEARGAIVKAARRAGLLEDIALVSPPNNVRTKPDHRHAVRYFRPIKRR</sequence>
<dbReference type="Pfam" id="PF06169">
    <property type="entry name" value="DUF982"/>
    <property type="match status" value="1"/>
</dbReference>
<proteinExistence type="predicted"/>
<gene>
    <name evidence="1" type="ORF">GHK48_14950</name>
</gene>
<organism evidence="1 2">
    <name type="scientific">Rhizobium fredii</name>
    <name type="common">Sinorhizobium fredii</name>
    <dbReference type="NCBI Taxonomy" id="380"/>
    <lineage>
        <taxon>Bacteria</taxon>
        <taxon>Pseudomonadati</taxon>
        <taxon>Pseudomonadota</taxon>
        <taxon>Alphaproteobacteria</taxon>
        <taxon>Hyphomicrobiales</taxon>
        <taxon>Rhizobiaceae</taxon>
        <taxon>Sinorhizobium/Ensifer group</taxon>
        <taxon>Sinorhizobium</taxon>
    </lineage>
</organism>
<accession>A0A844AB29</accession>
<dbReference type="InterPro" id="IPR010385">
    <property type="entry name" value="DUF982"/>
</dbReference>
<evidence type="ECO:0000313" key="2">
    <source>
        <dbReference type="Proteomes" id="UP000466694"/>
    </source>
</evidence>
<reference evidence="1 2" key="1">
    <citation type="journal article" date="2013" name="Genome Biol.">
        <title>Comparative genomics of the core and accessory genomes of 48 Sinorhizobium strains comprising five genospecies.</title>
        <authorList>
            <person name="Sugawara M."/>
            <person name="Epstein B."/>
            <person name="Badgley B.D."/>
            <person name="Unno T."/>
            <person name="Xu L."/>
            <person name="Reese J."/>
            <person name="Gyaneshwar P."/>
            <person name="Denny R."/>
            <person name="Mudge J."/>
            <person name="Bharti A.K."/>
            <person name="Farmer A.D."/>
            <person name="May G.D."/>
            <person name="Woodward J.E."/>
            <person name="Medigue C."/>
            <person name="Vallenet D."/>
            <person name="Lajus A."/>
            <person name="Rouy Z."/>
            <person name="Martinez-Vaz B."/>
            <person name="Tiffin P."/>
            <person name="Young N.D."/>
            <person name="Sadowsky M.J."/>
        </authorList>
    </citation>
    <scope>NUCLEOTIDE SEQUENCE [LARGE SCALE GENOMIC DNA]</scope>
    <source>
        <strain evidence="1 2">USDA205</strain>
    </source>
</reference>
<dbReference type="AlphaFoldDB" id="A0A844AB29"/>
<comment type="caution">
    <text evidence="1">The sequence shown here is derived from an EMBL/GenBank/DDBJ whole genome shotgun (WGS) entry which is preliminary data.</text>
</comment>